<protein>
    <submittedName>
        <fullName evidence="6">DoxX family protein</fullName>
    </submittedName>
</protein>
<evidence type="ECO:0000256" key="4">
    <source>
        <dbReference type="ARBA" id="ARBA00023136"/>
    </source>
</evidence>
<evidence type="ECO:0000256" key="2">
    <source>
        <dbReference type="ARBA" id="ARBA00022692"/>
    </source>
</evidence>
<feature type="transmembrane region" description="Helical" evidence="5">
    <location>
        <begin position="44"/>
        <end position="65"/>
    </location>
</feature>
<dbReference type="GO" id="GO:0016020">
    <property type="term" value="C:membrane"/>
    <property type="evidence" value="ECO:0007669"/>
    <property type="project" value="UniProtKB-SubCell"/>
</dbReference>
<organism evidence="6 7">
    <name type="scientific">Xanthocytophaga flava</name>
    <dbReference type="NCBI Taxonomy" id="3048013"/>
    <lineage>
        <taxon>Bacteria</taxon>
        <taxon>Pseudomonadati</taxon>
        <taxon>Bacteroidota</taxon>
        <taxon>Cytophagia</taxon>
        <taxon>Cytophagales</taxon>
        <taxon>Rhodocytophagaceae</taxon>
        <taxon>Xanthocytophaga</taxon>
    </lineage>
</organism>
<name>A0AAE3U7D1_9BACT</name>
<dbReference type="EMBL" id="JASJOS010000007">
    <property type="protein sequence ID" value="MDJ1482281.1"/>
    <property type="molecule type" value="Genomic_DNA"/>
</dbReference>
<evidence type="ECO:0000256" key="3">
    <source>
        <dbReference type="ARBA" id="ARBA00022989"/>
    </source>
</evidence>
<gene>
    <name evidence="6" type="ORF">QNI16_17380</name>
</gene>
<evidence type="ECO:0000256" key="1">
    <source>
        <dbReference type="ARBA" id="ARBA00004141"/>
    </source>
</evidence>
<keyword evidence="2 5" id="KW-0812">Transmembrane</keyword>
<evidence type="ECO:0000313" key="6">
    <source>
        <dbReference type="EMBL" id="MDJ1482281.1"/>
    </source>
</evidence>
<dbReference type="InterPro" id="IPR032808">
    <property type="entry name" value="DoxX"/>
</dbReference>
<sequence>MLSKTKRITAIVLVALTALMLIVGGVLKLIGAEPESVVQFLTHAGFGHLMPVLGITELGIAGLLLYPKTNKIGFLLTSCYLSGALSLEISAGAPPASLIFLVLIWIAMFLKNKEMFLPSTERPQ</sequence>
<accession>A0AAE3U7D1</accession>
<feature type="transmembrane region" description="Helical" evidence="5">
    <location>
        <begin position="93"/>
        <end position="110"/>
    </location>
</feature>
<proteinExistence type="predicted"/>
<comment type="subcellular location">
    <subcellularLocation>
        <location evidence="1">Membrane</location>
        <topology evidence="1">Multi-pass membrane protein</topology>
    </subcellularLocation>
</comment>
<dbReference type="Pfam" id="PF13564">
    <property type="entry name" value="DoxX_2"/>
    <property type="match status" value="1"/>
</dbReference>
<keyword evidence="4 5" id="KW-0472">Membrane</keyword>
<evidence type="ECO:0000256" key="5">
    <source>
        <dbReference type="SAM" id="Phobius"/>
    </source>
</evidence>
<evidence type="ECO:0000313" key="7">
    <source>
        <dbReference type="Proteomes" id="UP001241110"/>
    </source>
</evidence>
<reference evidence="6" key="1">
    <citation type="submission" date="2023-05" db="EMBL/GenBank/DDBJ databases">
        <authorList>
            <person name="Zhang X."/>
        </authorList>
    </citation>
    <scope>NUCLEOTIDE SEQUENCE</scope>
    <source>
        <strain evidence="6">YF14B1</strain>
    </source>
</reference>
<dbReference type="Proteomes" id="UP001241110">
    <property type="component" value="Unassembled WGS sequence"/>
</dbReference>
<comment type="caution">
    <text evidence="6">The sequence shown here is derived from an EMBL/GenBank/DDBJ whole genome shotgun (WGS) entry which is preliminary data.</text>
</comment>
<dbReference type="RefSeq" id="WP_313981191.1">
    <property type="nucleotide sequence ID" value="NZ_JASJOS010000007.1"/>
</dbReference>
<dbReference type="AlphaFoldDB" id="A0AAE3U7D1"/>
<keyword evidence="3 5" id="KW-1133">Transmembrane helix</keyword>